<dbReference type="PANTHER" id="PTHR43016:SF13">
    <property type="entry name" value="PRESEQUENCE PROTEASE, MITOCHONDRIAL"/>
    <property type="match status" value="1"/>
</dbReference>
<dbReference type="GO" id="GO:0004222">
    <property type="term" value="F:metalloendopeptidase activity"/>
    <property type="evidence" value="ECO:0007669"/>
    <property type="project" value="TreeGrafter"/>
</dbReference>
<dbReference type="STRING" id="91360.SAMN05660330_00776"/>
<dbReference type="SUPFAM" id="SSF63411">
    <property type="entry name" value="LuxS/MPP-like metallohydrolase"/>
    <property type="match status" value="4"/>
</dbReference>
<name>A0A1H0LEV2_9BACT</name>
<proteinExistence type="predicted"/>
<dbReference type="Proteomes" id="UP000199073">
    <property type="component" value="Unassembled WGS sequence"/>
</dbReference>
<dbReference type="InterPro" id="IPR055130">
    <property type="entry name" value="PreP_C"/>
</dbReference>
<dbReference type="InterPro" id="IPR011249">
    <property type="entry name" value="Metalloenz_LuxS/M16"/>
</dbReference>
<dbReference type="InterPro" id="IPR011765">
    <property type="entry name" value="Pept_M16_N"/>
</dbReference>
<keyword evidence="4" id="KW-1185">Reference proteome</keyword>
<dbReference type="Pfam" id="PF22516">
    <property type="entry name" value="PreP_C"/>
    <property type="match status" value="1"/>
</dbReference>
<dbReference type="SMART" id="SM01264">
    <property type="entry name" value="M16C_associated"/>
    <property type="match status" value="1"/>
</dbReference>
<dbReference type="Pfam" id="PF08367">
    <property type="entry name" value="M16C_assoc"/>
    <property type="match status" value="1"/>
</dbReference>
<dbReference type="RefSeq" id="WP_092219969.1">
    <property type="nucleotide sequence ID" value="NZ_FNJI01000004.1"/>
</dbReference>
<dbReference type="Gene3D" id="3.30.830.10">
    <property type="entry name" value="Metalloenzyme, LuxS/M16 peptidase-like"/>
    <property type="match status" value="4"/>
</dbReference>
<dbReference type="InterPro" id="IPR013578">
    <property type="entry name" value="Peptidase_M16C_assoc"/>
</dbReference>
<accession>A0A1H0LEV2</accession>
<evidence type="ECO:0000259" key="2">
    <source>
        <dbReference type="SMART" id="SM01264"/>
    </source>
</evidence>
<gene>
    <name evidence="3" type="ORF">SAMN05660330_00776</name>
</gene>
<dbReference type="EMBL" id="FNJI01000004">
    <property type="protein sequence ID" value="SDO66652.1"/>
    <property type="molecule type" value="Genomic_DNA"/>
</dbReference>
<dbReference type="GO" id="GO:0016485">
    <property type="term" value="P:protein processing"/>
    <property type="evidence" value="ECO:0007669"/>
    <property type="project" value="TreeGrafter"/>
</dbReference>
<dbReference type="PANTHER" id="PTHR43016">
    <property type="entry name" value="PRESEQUENCE PROTEASE"/>
    <property type="match status" value="1"/>
</dbReference>
<sequence length="972" mass="109822">MKFNEGSTYSGFRLKVHKYIGEIASDVYLFEHSVLGCPLLAIKNGDPNKTFSAAFNTVPQDSTGVAHILEHSVLMGSKKYPVKDVFGEINKGGLTTFLNAMTGADITYYPFATRNLKEYFNIMDVYCDVVFNPLLSRSTFEQEGWHYHQETTDSRLQFQGVVYNEMKGAFSDPIRFLFHHIFAGLMPGSTYAHESGGDPKNIPDLSYEQFCAFHREHYHPSNGMFFVYGDALLEDELEFLQSRFFAHYDTPGTPALIEEGTLISEPVFIEEKYGVDSSELKEKTFLAVGTNIATVTDRKKNTAFQIIANILFNSDGSPLKNSIVSSGLCKDFGGVYLATSSYRTFMLTYLVGSEPEHRDNFLSLYKNSLARMVEEGLDRELVISELNKFEFSFREDAAKAQRGLDLIGKSMTALKYGTDPFDHLTSEELIQNIRRMALEENYFEKLIQQYLLDNRSTVTVTLAPDPHKQQQNQAEEEQRLQEVDRASSQAEKELRVARTNELMEEQLRPNSQEVLNLLPQLSLSDLSSRIEFHTAEKVDLFNREVLFSELPTNHISYLDIGFDISCLDPAHLPLLDLFATIVTEIGTEKLNYQQFAKKLATCTGSLNHSIMSYAKKNNGESTRPILWFHLKCLPAYLQQAIELMAEVFSSVSFKDTERIREIVGREFAWAEHAVHSEGYNLPTTRVFAHLSVAGRYNELINGVSSYLALKDLAGSYRQQEDEFLATLDKIATSVFNRDNLLFSATADKEELDRFATLGQIVVDSLGSRKTGRFDLPPLDIARHEGFITSADVAFVVQGGNLFPGGEGYNGHFEVLKTYLSRDYLWNTVRQMGGAYGCFIQFGQISGNLAFISYRDPQVKKTYEAYNEVPAVVTNMAPSKKLMEQLVIGTYGNFDPLQSSAAKGATARNDYFHGITTEFKRRRLQEIISTTPEQLHAFAKAFETMTANCFRSVIGSRQKIETDSNFFDQLTKL</sequence>
<dbReference type="Pfam" id="PF00675">
    <property type="entry name" value="Peptidase_M16"/>
    <property type="match status" value="1"/>
</dbReference>
<evidence type="ECO:0000313" key="3">
    <source>
        <dbReference type="EMBL" id="SDO66652.1"/>
    </source>
</evidence>
<feature type="domain" description="Peptidase M16C associated" evidence="2">
    <location>
        <begin position="462"/>
        <end position="712"/>
    </location>
</feature>
<dbReference type="OrthoDB" id="9762027at2"/>
<dbReference type="Pfam" id="PF05193">
    <property type="entry name" value="Peptidase_M16_C"/>
    <property type="match status" value="1"/>
</dbReference>
<reference evidence="3 4" key="1">
    <citation type="submission" date="2016-10" db="EMBL/GenBank/DDBJ databases">
        <authorList>
            <person name="de Groot N.N."/>
        </authorList>
    </citation>
    <scope>NUCLEOTIDE SEQUENCE [LARGE SCALE GENOMIC DNA]</scope>
    <source>
        <strain evidence="3 4">DSM 12130</strain>
    </source>
</reference>
<dbReference type="InterPro" id="IPR007863">
    <property type="entry name" value="Peptidase_M16_C"/>
</dbReference>
<organism evidence="3 4">
    <name type="scientific">Desulforhopalus singaporensis</name>
    <dbReference type="NCBI Taxonomy" id="91360"/>
    <lineage>
        <taxon>Bacteria</taxon>
        <taxon>Pseudomonadati</taxon>
        <taxon>Thermodesulfobacteriota</taxon>
        <taxon>Desulfobulbia</taxon>
        <taxon>Desulfobulbales</taxon>
        <taxon>Desulfocapsaceae</taxon>
        <taxon>Desulforhopalus</taxon>
    </lineage>
</organism>
<dbReference type="GO" id="GO:0046872">
    <property type="term" value="F:metal ion binding"/>
    <property type="evidence" value="ECO:0007669"/>
    <property type="project" value="InterPro"/>
</dbReference>
<feature type="compositionally biased region" description="Basic and acidic residues" evidence="1">
    <location>
        <begin position="476"/>
        <end position="491"/>
    </location>
</feature>
<evidence type="ECO:0000313" key="4">
    <source>
        <dbReference type="Proteomes" id="UP000199073"/>
    </source>
</evidence>
<evidence type="ECO:0000256" key="1">
    <source>
        <dbReference type="SAM" id="MobiDB-lite"/>
    </source>
</evidence>
<dbReference type="AlphaFoldDB" id="A0A1H0LEV2"/>
<protein>
    <recommendedName>
        <fullName evidence="2">Peptidase M16C associated domain-containing protein</fullName>
    </recommendedName>
</protein>
<feature type="region of interest" description="Disordered" evidence="1">
    <location>
        <begin position="465"/>
        <end position="491"/>
    </location>
</feature>